<evidence type="ECO:0000256" key="8">
    <source>
        <dbReference type="SAM" id="MobiDB-lite"/>
    </source>
</evidence>
<evidence type="ECO:0000256" key="4">
    <source>
        <dbReference type="ARBA" id="ARBA00022475"/>
    </source>
</evidence>
<evidence type="ECO:0000256" key="7">
    <source>
        <dbReference type="ARBA" id="ARBA00023136"/>
    </source>
</evidence>
<keyword evidence="12" id="KW-1185">Reference proteome</keyword>
<evidence type="ECO:0000313" key="11">
    <source>
        <dbReference type="EMBL" id="WRP16888.1"/>
    </source>
</evidence>
<keyword evidence="3" id="KW-0813">Transport</keyword>
<comment type="similarity">
    <text evidence="2">Belongs to the major facilitator superfamily. TCR/Tet family.</text>
</comment>
<evidence type="ECO:0000256" key="2">
    <source>
        <dbReference type="ARBA" id="ARBA00007520"/>
    </source>
</evidence>
<dbReference type="PRINTS" id="PR01035">
    <property type="entry name" value="TCRTETA"/>
</dbReference>
<gene>
    <name evidence="11" type="ORF">U7230_12465</name>
</gene>
<dbReference type="InterPro" id="IPR011701">
    <property type="entry name" value="MFS"/>
</dbReference>
<keyword evidence="7 9" id="KW-0472">Membrane</keyword>
<dbReference type="PROSITE" id="PS00216">
    <property type="entry name" value="SUGAR_TRANSPORT_1"/>
    <property type="match status" value="1"/>
</dbReference>
<keyword evidence="4" id="KW-1003">Cell membrane</keyword>
<evidence type="ECO:0000256" key="6">
    <source>
        <dbReference type="ARBA" id="ARBA00022989"/>
    </source>
</evidence>
<feature type="transmembrane region" description="Helical" evidence="9">
    <location>
        <begin position="342"/>
        <end position="362"/>
    </location>
</feature>
<evidence type="ECO:0000256" key="1">
    <source>
        <dbReference type="ARBA" id="ARBA00004651"/>
    </source>
</evidence>
<dbReference type="InterPro" id="IPR020846">
    <property type="entry name" value="MFS_dom"/>
</dbReference>
<proteinExistence type="inferred from homology"/>
<evidence type="ECO:0000313" key="12">
    <source>
        <dbReference type="Proteomes" id="UP001332192"/>
    </source>
</evidence>
<comment type="subcellular location">
    <subcellularLocation>
        <location evidence="1">Cell membrane</location>
        <topology evidence="1">Multi-pass membrane protein</topology>
    </subcellularLocation>
</comment>
<reference evidence="11 12" key="1">
    <citation type="journal article" date="2024" name="Front. Microbiol.">
        <title>Novel thermophilic genera Geochorda gen. nov. and Carboxydochorda gen. nov. from the deep terrestrial subsurface reveal the ecophysiological diversity in the class Limnochordia.</title>
        <authorList>
            <person name="Karnachuk O.V."/>
            <person name="Lukina A.P."/>
            <person name="Avakyan M.R."/>
            <person name="Kadnikov V.V."/>
            <person name="Begmatov S."/>
            <person name="Beletsky A.V."/>
            <person name="Vlasova K.G."/>
            <person name="Novikov A.A."/>
            <person name="Shcherbakova V.A."/>
            <person name="Mardanov A.V."/>
            <person name="Ravin N.V."/>
        </authorList>
    </citation>
    <scope>NUCLEOTIDE SEQUENCE [LARGE SCALE GENOMIC DNA]</scope>
    <source>
        <strain evidence="11 12">L945</strain>
    </source>
</reference>
<dbReference type="PANTHER" id="PTHR43124:SF3">
    <property type="entry name" value="CHLORAMPHENICOL EFFLUX PUMP RV0191"/>
    <property type="match status" value="1"/>
</dbReference>
<evidence type="ECO:0000256" key="9">
    <source>
        <dbReference type="SAM" id="Phobius"/>
    </source>
</evidence>
<dbReference type="InterPro" id="IPR005829">
    <property type="entry name" value="Sugar_transporter_CS"/>
</dbReference>
<name>A0ABZ1BXS8_9FIRM</name>
<protein>
    <submittedName>
        <fullName evidence="11">MFS transporter</fullName>
    </submittedName>
</protein>
<feature type="domain" description="Major facilitator superfamily (MFS) profile" evidence="10">
    <location>
        <begin position="8"/>
        <end position="396"/>
    </location>
</feature>
<evidence type="ECO:0000256" key="5">
    <source>
        <dbReference type="ARBA" id="ARBA00022692"/>
    </source>
</evidence>
<feature type="transmembrane region" description="Helical" evidence="9">
    <location>
        <begin position="150"/>
        <end position="183"/>
    </location>
</feature>
<feature type="transmembrane region" description="Helical" evidence="9">
    <location>
        <begin position="281"/>
        <end position="301"/>
    </location>
</feature>
<dbReference type="InterPro" id="IPR036259">
    <property type="entry name" value="MFS_trans_sf"/>
</dbReference>
<feature type="transmembrane region" description="Helical" evidence="9">
    <location>
        <begin position="249"/>
        <end position="269"/>
    </location>
</feature>
<feature type="compositionally biased region" description="Low complexity" evidence="8">
    <location>
        <begin position="398"/>
        <end position="414"/>
    </location>
</feature>
<dbReference type="InterPro" id="IPR050189">
    <property type="entry name" value="MFS_Efflux_Transporters"/>
</dbReference>
<feature type="transmembrane region" description="Helical" evidence="9">
    <location>
        <begin position="368"/>
        <end position="389"/>
    </location>
</feature>
<feature type="transmembrane region" description="Helical" evidence="9">
    <location>
        <begin position="307"/>
        <end position="330"/>
    </location>
</feature>
<feature type="transmembrane region" description="Helical" evidence="9">
    <location>
        <begin position="74"/>
        <end position="96"/>
    </location>
</feature>
<feature type="transmembrane region" description="Helical" evidence="9">
    <location>
        <begin position="213"/>
        <end position="237"/>
    </location>
</feature>
<organism evidence="11 12">
    <name type="scientific">Carboxydichorda subterranea</name>
    <dbReference type="NCBI Taxonomy" id="3109565"/>
    <lineage>
        <taxon>Bacteria</taxon>
        <taxon>Bacillati</taxon>
        <taxon>Bacillota</taxon>
        <taxon>Limnochordia</taxon>
        <taxon>Limnochordales</taxon>
        <taxon>Geochordaceae</taxon>
        <taxon>Carboxydichorda</taxon>
    </lineage>
</organism>
<dbReference type="Pfam" id="PF07690">
    <property type="entry name" value="MFS_1"/>
    <property type="match status" value="1"/>
</dbReference>
<evidence type="ECO:0000259" key="10">
    <source>
        <dbReference type="PROSITE" id="PS50850"/>
    </source>
</evidence>
<dbReference type="Proteomes" id="UP001332192">
    <property type="component" value="Chromosome"/>
</dbReference>
<dbReference type="EMBL" id="CP141615">
    <property type="protein sequence ID" value="WRP16888.1"/>
    <property type="molecule type" value="Genomic_DNA"/>
</dbReference>
<dbReference type="RefSeq" id="WP_324716160.1">
    <property type="nucleotide sequence ID" value="NZ_CP141615.1"/>
</dbReference>
<dbReference type="SUPFAM" id="SSF103473">
    <property type="entry name" value="MFS general substrate transporter"/>
    <property type="match status" value="1"/>
</dbReference>
<dbReference type="InterPro" id="IPR001958">
    <property type="entry name" value="Tet-R_TetA/multi-R_MdtG-like"/>
</dbReference>
<evidence type="ECO:0000256" key="3">
    <source>
        <dbReference type="ARBA" id="ARBA00022448"/>
    </source>
</evidence>
<feature type="transmembrane region" description="Helical" evidence="9">
    <location>
        <begin position="42"/>
        <end position="62"/>
    </location>
</feature>
<accession>A0ABZ1BXS8</accession>
<feature type="transmembrane region" description="Helical" evidence="9">
    <location>
        <begin position="6"/>
        <end position="30"/>
    </location>
</feature>
<dbReference type="PANTHER" id="PTHR43124">
    <property type="entry name" value="PURINE EFFLUX PUMP PBUE"/>
    <property type="match status" value="1"/>
</dbReference>
<sequence length="423" mass="43851">MRPDTIRWFAVLSLVPFIMVLGNSMLIPVLPAIRSHLHLTMVQTGLVITAFSLPAAVTIPFAGALSDRVGRKAVMVPALVLYGIGGILAGLSAWLLPGRFWPIVGARVLQGIGAGGTYQLSMALVGDMFQSTERSQALGWLEASNGLGKVVSPLLGALAALASWFLPFFLYGVLALPVAFGVHRAVREKAPRREEGGVARYLRQIPEIARRRGAALSAAYGAGMLLLFALFGLLSLLSDELEARHRLSQLARGGIIAIPVGMMAIASFTSGRSLQTRPERLKPLSVIGLICAAAALGALAFVSRPLWLTIALSALLGLGTGLTLPAVNTLITGAVSRDHRGVVTAFYGTVRFGGVAVGPPLFGLATQATARLAVFAGTALALAALAWALSVVRVSSGPSPAQAGGPAQLAPAPGGVKGQPDET</sequence>
<dbReference type="Gene3D" id="1.20.1250.20">
    <property type="entry name" value="MFS general substrate transporter like domains"/>
    <property type="match status" value="1"/>
</dbReference>
<dbReference type="PROSITE" id="PS50850">
    <property type="entry name" value="MFS"/>
    <property type="match status" value="1"/>
</dbReference>
<feature type="region of interest" description="Disordered" evidence="8">
    <location>
        <begin position="398"/>
        <end position="423"/>
    </location>
</feature>
<keyword evidence="5 9" id="KW-0812">Transmembrane</keyword>
<keyword evidence="6 9" id="KW-1133">Transmembrane helix</keyword>